<evidence type="ECO:0000256" key="1">
    <source>
        <dbReference type="SAM" id="MobiDB-lite"/>
    </source>
</evidence>
<keyword evidence="4" id="KW-1185">Reference proteome</keyword>
<gene>
    <name evidence="3" type="ORF">ACFOPI_04860</name>
</gene>
<dbReference type="RefSeq" id="WP_382171557.1">
    <property type="nucleotide sequence ID" value="NZ_JBHRXX010000002.1"/>
</dbReference>
<dbReference type="CDD" id="cd05233">
    <property type="entry name" value="SDR_c"/>
    <property type="match status" value="1"/>
</dbReference>
<dbReference type="Gene3D" id="3.40.50.720">
    <property type="entry name" value="NAD(P)-binding Rossmann-like Domain"/>
    <property type="match status" value="1"/>
</dbReference>
<feature type="region of interest" description="Disordered" evidence="1">
    <location>
        <begin position="239"/>
        <end position="267"/>
    </location>
</feature>
<dbReference type="PROSITE" id="PS00061">
    <property type="entry name" value="ADH_SHORT"/>
    <property type="match status" value="1"/>
</dbReference>
<sequence>MIIVTGGTHGIGAAAVRLLAASGKPVLFTGRDEAAGHALAEACQGAHFMTADAAEPAAAQAVVDRALALGNGRLTGLVNNAGTSSRTAFLDTTVEEWDRVMAVNTRSVFQFTRCALPALIASGGAVVNIASIAGKVGEEGLSAYCASKGAVIAMTQSLALEFGDRVRFNAICPGQIATRMMDRIIADGPRLAALTRRIPAGRLGEPLEVAELIAWLLSPAASFVNGTVMTVDGGETAGYRTPPRMDAAPTATAASVATPPSTLGAAP</sequence>
<comment type="caution">
    <text evidence="3">The sequence shown here is derived from an EMBL/GenBank/DDBJ whole genome shotgun (WGS) entry which is preliminary data.</text>
</comment>
<dbReference type="PANTHER" id="PTHR43975:SF2">
    <property type="entry name" value="EG:BACR7A4.14 PROTEIN-RELATED"/>
    <property type="match status" value="1"/>
</dbReference>
<dbReference type="GO" id="GO:0016491">
    <property type="term" value="F:oxidoreductase activity"/>
    <property type="evidence" value="ECO:0007669"/>
    <property type="project" value="UniProtKB-KW"/>
</dbReference>
<dbReference type="SMART" id="SM00822">
    <property type="entry name" value="PKS_KR"/>
    <property type="match status" value="1"/>
</dbReference>
<proteinExistence type="predicted"/>
<name>A0ABV7W1H9_9BURK</name>
<dbReference type="Proteomes" id="UP001595729">
    <property type="component" value="Unassembled WGS sequence"/>
</dbReference>
<dbReference type="Pfam" id="PF13561">
    <property type="entry name" value="adh_short_C2"/>
    <property type="match status" value="1"/>
</dbReference>
<dbReference type="InterPro" id="IPR057326">
    <property type="entry name" value="KR_dom"/>
</dbReference>
<evidence type="ECO:0000313" key="3">
    <source>
        <dbReference type="EMBL" id="MFC3682912.1"/>
    </source>
</evidence>
<feature type="compositionally biased region" description="Low complexity" evidence="1">
    <location>
        <begin position="241"/>
        <end position="267"/>
    </location>
</feature>
<evidence type="ECO:0000259" key="2">
    <source>
        <dbReference type="SMART" id="SM00822"/>
    </source>
</evidence>
<dbReference type="SUPFAM" id="SSF51735">
    <property type="entry name" value="NAD(P)-binding Rossmann-fold domains"/>
    <property type="match status" value="1"/>
</dbReference>
<dbReference type="EC" id="1.1.1.-" evidence="3"/>
<feature type="domain" description="Ketoreductase" evidence="2">
    <location>
        <begin position="2"/>
        <end position="179"/>
    </location>
</feature>
<dbReference type="InterPro" id="IPR002347">
    <property type="entry name" value="SDR_fam"/>
</dbReference>
<dbReference type="PRINTS" id="PR00081">
    <property type="entry name" value="GDHRDH"/>
</dbReference>
<dbReference type="InterPro" id="IPR036291">
    <property type="entry name" value="NAD(P)-bd_dom_sf"/>
</dbReference>
<evidence type="ECO:0000313" key="4">
    <source>
        <dbReference type="Proteomes" id="UP001595729"/>
    </source>
</evidence>
<organism evidence="3 4">
    <name type="scientific">Hydrogenophaga luteola</name>
    <dbReference type="NCBI Taxonomy" id="1591122"/>
    <lineage>
        <taxon>Bacteria</taxon>
        <taxon>Pseudomonadati</taxon>
        <taxon>Pseudomonadota</taxon>
        <taxon>Betaproteobacteria</taxon>
        <taxon>Burkholderiales</taxon>
        <taxon>Comamonadaceae</taxon>
        <taxon>Hydrogenophaga</taxon>
    </lineage>
</organism>
<dbReference type="PANTHER" id="PTHR43975">
    <property type="entry name" value="ZGC:101858"/>
    <property type="match status" value="1"/>
</dbReference>
<dbReference type="EMBL" id="JBHRXX010000002">
    <property type="protein sequence ID" value="MFC3682912.1"/>
    <property type="molecule type" value="Genomic_DNA"/>
</dbReference>
<accession>A0ABV7W1H9</accession>
<dbReference type="PRINTS" id="PR00080">
    <property type="entry name" value="SDRFAMILY"/>
</dbReference>
<keyword evidence="3" id="KW-0560">Oxidoreductase</keyword>
<reference evidence="4" key="1">
    <citation type="journal article" date="2019" name="Int. J. Syst. Evol. Microbiol.">
        <title>The Global Catalogue of Microorganisms (GCM) 10K type strain sequencing project: providing services to taxonomists for standard genome sequencing and annotation.</title>
        <authorList>
            <consortium name="The Broad Institute Genomics Platform"/>
            <consortium name="The Broad Institute Genome Sequencing Center for Infectious Disease"/>
            <person name="Wu L."/>
            <person name="Ma J."/>
        </authorList>
    </citation>
    <scope>NUCLEOTIDE SEQUENCE [LARGE SCALE GENOMIC DNA]</scope>
    <source>
        <strain evidence="4">KCTC 42501</strain>
    </source>
</reference>
<protein>
    <submittedName>
        <fullName evidence="3">SDR family NAD(P)-dependent oxidoreductase</fullName>
        <ecNumber evidence="3">1.1.1.-</ecNumber>
    </submittedName>
</protein>
<dbReference type="InterPro" id="IPR020904">
    <property type="entry name" value="Sc_DH/Rdtase_CS"/>
</dbReference>